<evidence type="ECO:0000313" key="3">
    <source>
        <dbReference type="Proteomes" id="UP000828390"/>
    </source>
</evidence>
<reference evidence="2" key="2">
    <citation type="submission" date="2020-11" db="EMBL/GenBank/DDBJ databases">
        <authorList>
            <person name="McCartney M.A."/>
            <person name="Auch B."/>
            <person name="Kono T."/>
            <person name="Mallez S."/>
            <person name="Becker A."/>
            <person name="Gohl D.M."/>
            <person name="Silverstein K.A.T."/>
            <person name="Koren S."/>
            <person name="Bechman K.B."/>
            <person name="Herman A."/>
            <person name="Abrahante J.E."/>
            <person name="Garbe J."/>
        </authorList>
    </citation>
    <scope>NUCLEOTIDE SEQUENCE</scope>
    <source>
        <strain evidence="2">Duluth1</strain>
        <tissue evidence="2">Whole animal</tissue>
    </source>
</reference>
<evidence type="ECO:0000313" key="2">
    <source>
        <dbReference type="EMBL" id="KAH3699006.1"/>
    </source>
</evidence>
<protein>
    <submittedName>
        <fullName evidence="2">Uncharacterized protein</fullName>
    </submittedName>
</protein>
<dbReference type="EMBL" id="JAIWYP010000015">
    <property type="protein sequence ID" value="KAH3699006.1"/>
    <property type="molecule type" value="Genomic_DNA"/>
</dbReference>
<dbReference type="Proteomes" id="UP000828390">
    <property type="component" value="Unassembled WGS sequence"/>
</dbReference>
<keyword evidence="3" id="KW-1185">Reference proteome</keyword>
<accession>A0A9D3YFD0</accession>
<gene>
    <name evidence="2" type="ORF">DPMN_073952</name>
</gene>
<organism evidence="2 3">
    <name type="scientific">Dreissena polymorpha</name>
    <name type="common">Zebra mussel</name>
    <name type="synonym">Mytilus polymorpha</name>
    <dbReference type="NCBI Taxonomy" id="45954"/>
    <lineage>
        <taxon>Eukaryota</taxon>
        <taxon>Metazoa</taxon>
        <taxon>Spiralia</taxon>
        <taxon>Lophotrochozoa</taxon>
        <taxon>Mollusca</taxon>
        <taxon>Bivalvia</taxon>
        <taxon>Autobranchia</taxon>
        <taxon>Heteroconchia</taxon>
        <taxon>Euheterodonta</taxon>
        <taxon>Imparidentia</taxon>
        <taxon>Neoheterodontei</taxon>
        <taxon>Myida</taxon>
        <taxon>Dreissenoidea</taxon>
        <taxon>Dreissenidae</taxon>
        <taxon>Dreissena</taxon>
    </lineage>
</organism>
<sequence length="80" mass="8689">MEGEKLIRPGRSYSLGLRPDPATQLRSHRIRRPPEDPTGPPAESPATEKTQTAPQHRAGNHPDSARLGPGNLPGSRPHET</sequence>
<evidence type="ECO:0000256" key="1">
    <source>
        <dbReference type="SAM" id="MobiDB-lite"/>
    </source>
</evidence>
<comment type="caution">
    <text evidence="2">The sequence shown here is derived from an EMBL/GenBank/DDBJ whole genome shotgun (WGS) entry which is preliminary data.</text>
</comment>
<name>A0A9D3YFD0_DREPO</name>
<dbReference type="AlphaFoldDB" id="A0A9D3YFD0"/>
<reference evidence="2" key="1">
    <citation type="journal article" date="2019" name="bioRxiv">
        <title>The Genome of the Zebra Mussel, Dreissena polymorpha: A Resource for Invasive Species Research.</title>
        <authorList>
            <person name="McCartney M.A."/>
            <person name="Auch B."/>
            <person name="Kono T."/>
            <person name="Mallez S."/>
            <person name="Zhang Y."/>
            <person name="Obille A."/>
            <person name="Becker A."/>
            <person name="Abrahante J.E."/>
            <person name="Garbe J."/>
            <person name="Badalamenti J.P."/>
            <person name="Herman A."/>
            <person name="Mangelson H."/>
            <person name="Liachko I."/>
            <person name="Sullivan S."/>
            <person name="Sone E.D."/>
            <person name="Koren S."/>
            <person name="Silverstein K.A.T."/>
            <person name="Beckman K.B."/>
            <person name="Gohl D.M."/>
        </authorList>
    </citation>
    <scope>NUCLEOTIDE SEQUENCE</scope>
    <source>
        <strain evidence="2">Duluth1</strain>
        <tissue evidence="2">Whole animal</tissue>
    </source>
</reference>
<proteinExistence type="predicted"/>
<feature type="region of interest" description="Disordered" evidence="1">
    <location>
        <begin position="1"/>
        <end position="80"/>
    </location>
</feature>